<gene>
    <name evidence="3" type="ORF">JMJ77_012232</name>
</gene>
<dbReference type="AlphaFoldDB" id="A0A9P7QT68"/>
<accession>A0A9P7QT68</accession>
<sequence>MIMQLTKVCLAFGIFAAAFAQSKIKIMPLGDSITEITCWRALVWDQFVKENLADKVQFIGSMTNNPQNCRAQSGSFDLHHEGHSGWLSINIANQYLQGWLASTKPDIVQFMLGTNDVAQGRTTNDIVASYTKMVGLMRASNPRMKILIDRLIPLSFNGGGIDTLNQRIPGWAIEQNSTNSPITVADCSSSAGFTTSMLRDGVHPNDQGDQVIARQVGPLLIKYVRDLIAERGL</sequence>
<dbReference type="EMBL" id="JAESDN010000014">
    <property type="protein sequence ID" value="KAG7041714.1"/>
    <property type="molecule type" value="Genomic_DNA"/>
</dbReference>
<dbReference type="Pfam" id="PF13472">
    <property type="entry name" value="Lipase_GDSL_2"/>
    <property type="match status" value="1"/>
</dbReference>
<evidence type="ECO:0000313" key="3">
    <source>
        <dbReference type="EMBL" id="KAG7041714.1"/>
    </source>
</evidence>
<organism evidence="3 4">
    <name type="scientific">Colletotrichum scovillei</name>
    <dbReference type="NCBI Taxonomy" id="1209932"/>
    <lineage>
        <taxon>Eukaryota</taxon>
        <taxon>Fungi</taxon>
        <taxon>Dikarya</taxon>
        <taxon>Ascomycota</taxon>
        <taxon>Pezizomycotina</taxon>
        <taxon>Sordariomycetes</taxon>
        <taxon>Hypocreomycetidae</taxon>
        <taxon>Glomerellales</taxon>
        <taxon>Glomerellaceae</taxon>
        <taxon>Colletotrichum</taxon>
        <taxon>Colletotrichum acutatum species complex</taxon>
    </lineage>
</organism>
<evidence type="ECO:0000259" key="2">
    <source>
        <dbReference type="Pfam" id="PF13472"/>
    </source>
</evidence>
<dbReference type="InterPro" id="IPR051532">
    <property type="entry name" value="Ester_Hydrolysis_Enzymes"/>
</dbReference>
<evidence type="ECO:0000313" key="4">
    <source>
        <dbReference type="Proteomes" id="UP000699042"/>
    </source>
</evidence>
<feature type="chain" id="PRO_5040452673" evidence="1">
    <location>
        <begin position="21"/>
        <end position="233"/>
    </location>
</feature>
<proteinExistence type="predicted"/>
<keyword evidence="4" id="KW-1185">Reference proteome</keyword>
<dbReference type="CDD" id="cd01833">
    <property type="entry name" value="XynB_like"/>
    <property type="match status" value="1"/>
</dbReference>
<dbReference type="Gene3D" id="3.40.50.1110">
    <property type="entry name" value="SGNH hydrolase"/>
    <property type="match status" value="1"/>
</dbReference>
<dbReference type="InterPro" id="IPR013830">
    <property type="entry name" value="SGNH_hydro"/>
</dbReference>
<dbReference type="InterPro" id="IPR036514">
    <property type="entry name" value="SGNH_hydro_sf"/>
</dbReference>
<feature type="signal peptide" evidence="1">
    <location>
        <begin position="1"/>
        <end position="20"/>
    </location>
</feature>
<dbReference type="GO" id="GO:0004622">
    <property type="term" value="F:phosphatidylcholine lysophospholipase activity"/>
    <property type="evidence" value="ECO:0007669"/>
    <property type="project" value="TreeGrafter"/>
</dbReference>
<evidence type="ECO:0000256" key="1">
    <source>
        <dbReference type="SAM" id="SignalP"/>
    </source>
</evidence>
<feature type="domain" description="SGNH hydrolase-type esterase" evidence="2">
    <location>
        <begin position="29"/>
        <end position="210"/>
    </location>
</feature>
<dbReference type="SUPFAM" id="SSF52266">
    <property type="entry name" value="SGNH hydrolase"/>
    <property type="match status" value="1"/>
</dbReference>
<name>A0A9P7QT68_9PEZI</name>
<keyword evidence="1" id="KW-0732">Signal</keyword>
<comment type="caution">
    <text evidence="3">The sequence shown here is derived from an EMBL/GenBank/DDBJ whole genome shotgun (WGS) entry which is preliminary data.</text>
</comment>
<dbReference type="Proteomes" id="UP000699042">
    <property type="component" value="Unassembled WGS sequence"/>
</dbReference>
<dbReference type="PANTHER" id="PTHR30383:SF2">
    <property type="entry name" value="CELLULOSE-BINDING PROTEIN"/>
    <property type="match status" value="1"/>
</dbReference>
<protein>
    <submittedName>
        <fullName evidence="3">Cellulose-binding protein</fullName>
    </submittedName>
</protein>
<reference evidence="3" key="1">
    <citation type="submission" date="2021-05" db="EMBL/GenBank/DDBJ databases">
        <title>Comparative genomics of three Colletotrichum scovillei strains and genetic complementation revealed genes involved fungal growth and virulence on chili pepper.</title>
        <authorList>
            <person name="Hsieh D.-K."/>
            <person name="Chuang S.-C."/>
            <person name="Chen C.-Y."/>
            <person name="Chao Y.-T."/>
            <person name="Lu M.-Y.J."/>
            <person name="Lee M.-H."/>
            <person name="Shih M.-C."/>
        </authorList>
    </citation>
    <scope>NUCLEOTIDE SEQUENCE</scope>
    <source>
        <strain evidence="3">Coll-153</strain>
    </source>
</reference>
<dbReference type="PANTHER" id="PTHR30383">
    <property type="entry name" value="THIOESTERASE 1/PROTEASE 1/LYSOPHOSPHOLIPASE L1"/>
    <property type="match status" value="1"/>
</dbReference>